<dbReference type="RefSeq" id="WP_074794612.1">
    <property type="nucleotide sequence ID" value="NZ_FOVJ01000001.1"/>
</dbReference>
<evidence type="ECO:0000313" key="2">
    <source>
        <dbReference type="EMBL" id="SFN36952.1"/>
    </source>
</evidence>
<keyword evidence="3" id="KW-1185">Reference proteome</keyword>
<organism evidence="2 3">
    <name type="scientific">Nitrosospira briensis</name>
    <dbReference type="NCBI Taxonomy" id="35799"/>
    <lineage>
        <taxon>Bacteria</taxon>
        <taxon>Pseudomonadati</taxon>
        <taxon>Pseudomonadota</taxon>
        <taxon>Betaproteobacteria</taxon>
        <taxon>Nitrosomonadales</taxon>
        <taxon>Nitrosomonadaceae</taxon>
        <taxon>Nitrosospira</taxon>
    </lineage>
</organism>
<dbReference type="STRING" id="1266925.GCA_000619905_00134"/>
<protein>
    <submittedName>
        <fullName evidence="2">Uncharacterized protein</fullName>
    </submittedName>
</protein>
<evidence type="ECO:0000313" key="3">
    <source>
        <dbReference type="Proteomes" id="UP000183107"/>
    </source>
</evidence>
<sequence>MCSSKPPKPDPLIGQAAKQNADIGQQQLDVAKQQLEWEKDRARVQDPLIQKVIDRQIASGEANAARAESQWQIYRDLFAPVEERMVKDANEFDSPERKDRMAAEAGGTIARGYQGALESNQRAMARMGVNPNSGRFQALAHELNLGLAKDTAGAMNKARWDTELQGMAMRQGAAQFGRSMPTTGIATDAAALNAGNSATGNFTTKAGLHNAGMNAAQNWFGGALTSNNSAGNMMLNQYQGQLGAWQQQQQNQAAALSGLGSLAGTLGGAYLMGPGLREGGVIKDSSIYRFQPGRCDCGLSFLKRKGYTEGGMIEGPGTGDSDSIQGTIEGTRPIRLSNGEAVLNKKAVVLVGEDFIHRINSGSLATLKRTDKKNEEIEHG</sequence>
<dbReference type="AlphaFoldDB" id="A0A1I4YG47"/>
<evidence type="ECO:0000256" key="1">
    <source>
        <dbReference type="SAM" id="MobiDB-lite"/>
    </source>
</evidence>
<proteinExistence type="predicted"/>
<gene>
    <name evidence="2" type="ORF">SAMN05216386_0682</name>
</gene>
<feature type="region of interest" description="Disordered" evidence="1">
    <location>
        <begin position="1"/>
        <end position="21"/>
    </location>
</feature>
<dbReference type="OrthoDB" id="8566358at2"/>
<reference evidence="3" key="1">
    <citation type="submission" date="2016-10" db="EMBL/GenBank/DDBJ databases">
        <authorList>
            <person name="Varghese N."/>
        </authorList>
    </citation>
    <scope>NUCLEOTIDE SEQUENCE [LARGE SCALE GENOMIC DNA]</scope>
    <source>
        <strain evidence="3">Nsp8</strain>
    </source>
</reference>
<dbReference type="EMBL" id="FOVJ01000001">
    <property type="protein sequence ID" value="SFN36952.1"/>
    <property type="molecule type" value="Genomic_DNA"/>
</dbReference>
<accession>A0A1I4YG47</accession>
<name>A0A1I4YG47_9PROT</name>
<dbReference type="Proteomes" id="UP000183107">
    <property type="component" value="Unassembled WGS sequence"/>
</dbReference>